<dbReference type="SUPFAM" id="SSF51206">
    <property type="entry name" value="cAMP-binding domain-like"/>
    <property type="match status" value="1"/>
</dbReference>
<keyword evidence="1" id="KW-0805">Transcription regulation</keyword>
<evidence type="ECO:0000256" key="2">
    <source>
        <dbReference type="ARBA" id="ARBA00023125"/>
    </source>
</evidence>
<evidence type="ECO:0000256" key="1">
    <source>
        <dbReference type="ARBA" id="ARBA00023015"/>
    </source>
</evidence>
<gene>
    <name evidence="5" type="ORF">I2H38_18470</name>
</gene>
<evidence type="ECO:0000256" key="3">
    <source>
        <dbReference type="ARBA" id="ARBA00023163"/>
    </source>
</evidence>
<dbReference type="SUPFAM" id="SSF46785">
    <property type="entry name" value="Winged helix' DNA-binding domain"/>
    <property type="match status" value="1"/>
</dbReference>
<dbReference type="PANTHER" id="PTHR24567">
    <property type="entry name" value="CRP FAMILY TRANSCRIPTIONAL REGULATORY PROTEIN"/>
    <property type="match status" value="1"/>
</dbReference>
<dbReference type="PROSITE" id="PS51063">
    <property type="entry name" value="HTH_CRP_2"/>
    <property type="match status" value="1"/>
</dbReference>
<dbReference type="Pfam" id="PF13545">
    <property type="entry name" value="HTH_Crp_2"/>
    <property type="match status" value="1"/>
</dbReference>
<protein>
    <submittedName>
        <fullName evidence="5">Crp/Fnr family transcriptional regulator</fullName>
    </submittedName>
</protein>
<comment type="caution">
    <text evidence="5">The sequence shown here is derived from an EMBL/GenBank/DDBJ whole genome shotgun (WGS) entry which is preliminary data.</text>
</comment>
<dbReference type="GO" id="GO:0005829">
    <property type="term" value="C:cytosol"/>
    <property type="evidence" value="ECO:0007669"/>
    <property type="project" value="TreeGrafter"/>
</dbReference>
<dbReference type="AlphaFoldDB" id="A0A931FR43"/>
<dbReference type="GO" id="GO:0003700">
    <property type="term" value="F:DNA-binding transcription factor activity"/>
    <property type="evidence" value="ECO:0007669"/>
    <property type="project" value="TreeGrafter"/>
</dbReference>
<evidence type="ECO:0000259" key="4">
    <source>
        <dbReference type="PROSITE" id="PS51063"/>
    </source>
</evidence>
<feature type="domain" description="HTH crp-type" evidence="4">
    <location>
        <begin position="159"/>
        <end position="225"/>
    </location>
</feature>
<keyword evidence="3" id="KW-0804">Transcription</keyword>
<evidence type="ECO:0000313" key="6">
    <source>
        <dbReference type="Proteomes" id="UP000599312"/>
    </source>
</evidence>
<dbReference type="SMART" id="SM00419">
    <property type="entry name" value="HTH_CRP"/>
    <property type="match status" value="1"/>
</dbReference>
<dbReference type="Gene3D" id="2.60.120.10">
    <property type="entry name" value="Jelly Rolls"/>
    <property type="match status" value="1"/>
</dbReference>
<keyword evidence="6" id="KW-1185">Reference proteome</keyword>
<dbReference type="InterPro" id="IPR012318">
    <property type="entry name" value="HTH_CRP"/>
</dbReference>
<proteinExistence type="predicted"/>
<name>A0A931FR43_9HYPH</name>
<organism evidence="5 6">
    <name type="scientific">Microvirga alba</name>
    <dbReference type="NCBI Taxonomy" id="2791025"/>
    <lineage>
        <taxon>Bacteria</taxon>
        <taxon>Pseudomonadati</taxon>
        <taxon>Pseudomonadota</taxon>
        <taxon>Alphaproteobacteria</taxon>
        <taxon>Hyphomicrobiales</taxon>
        <taxon>Methylobacteriaceae</taxon>
        <taxon>Microvirga</taxon>
    </lineage>
</organism>
<keyword evidence="2" id="KW-0238">DNA-binding</keyword>
<sequence length="244" mass="27001">MPAPQKGESSVNQPTADQPVIRNRLILSLRPAALEFLQKRLITRSMSVGEVIYEEGAPFTHAVFPHEGVISLMSQMQSGRTVEKASIGYEGFVGFALILGGGNAVSRSTVRIAGYASWLAIEDLDEALAEFPCVSDVMLRYSKSLITQLLESVACNSLHTAQQRIARWLLHAHDRVQGDTFYITQEALSEVLGLRRATVSEAWSQLQHKGVISYSRGCITIHHRQMLEETACECFHRIRGGFAS</sequence>
<reference evidence="5" key="1">
    <citation type="submission" date="2020-11" db="EMBL/GenBank/DDBJ databases">
        <authorList>
            <person name="Kim M.K."/>
        </authorList>
    </citation>
    <scope>NUCLEOTIDE SEQUENCE</scope>
    <source>
        <strain evidence="5">BT350</strain>
    </source>
</reference>
<dbReference type="InterPro" id="IPR018490">
    <property type="entry name" value="cNMP-bd_dom_sf"/>
</dbReference>
<dbReference type="Proteomes" id="UP000599312">
    <property type="component" value="Unassembled WGS sequence"/>
</dbReference>
<dbReference type="InterPro" id="IPR050397">
    <property type="entry name" value="Env_Response_Regulators"/>
</dbReference>
<dbReference type="EMBL" id="JADQDO010000012">
    <property type="protein sequence ID" value="MBF9235357.1"/>
    <property type="molecule type" value="Genomic_DNA"/>
</dbReference>
<dbReference type="GO" id="GO:0003677">
    <property type="term" value="F:DNA binding"/>
    <property type="evidence" value="ECO:0007669"/>
    <property type="project" value="UniProtKB-KW"/>
</dbReference>
<accession>A0A931FR43</accession>
<dbReference type="PANTHER" id="PTHR24567:SF74">
    <property type="entry name" value="HTH-TYPE TRANSCRIPTIONAL REGULATOR ARCR"/>
    <property type="match status" value="1"/>
</dbReference>
<dbReference type="InterPro" id="IPR014710">
    <property type="entry name" value="RmlC-like_jellyroll"/>
</dbReference>
<dbReference type="InterPro" id="IPR036390">
    <property type="entry name" value="WH_DNA-bd_sf"/>
</dbReference>
<evidence type="ECO:0000313" key="5">
    <source>
        <dbReference type="EMBL" id="MBF9235357.1"/>
    </source>
</evidence>